<dbReference type="PANTHER" id="PTHR43591">
    <property type="entry name" value="METHYLTRANSFERASE"/>
    <property type="match status" value="1"/>
</dbReference>
<dbReference type="Pfam" id="PF13489">
    <property type="entry name" value="Methyltransf_23"/>
    <property type="match status" value="1"/>
</dbReference>
<dbReference type="GO" id="GO:0008168">
    <property type="term" value="F:methyltransferase activity"/>
    <property type="evidence" value="ECO:0007669"/>
    <property type="project" value="UniProtKB-KW"/>
</dbReference>
<dbReference type="OrthoDB" id="2013972at2759"/>
<sequence length="368" mass="41548">MSNSIQESYPPFGVSDGINTNDEAEDLEESCSASASIFDYPYENGRRYHAFRAGRYLLPNDEIEQERLDLAQSVWLLINDSLVTRSPLEQPERILDLGTGTGNWAIEAGDLYPEAEVIGVDLSPIMSEFVPPNVRFEVDDIEDRWLWKKDSFGLIHGRSLSGAIQNWEKLLQNSYDHLCPGGYLEFQEIDMVNPFTNNGNSLKAGSPLMIYTELLHEASIRNSSQLDVASELGIMMERMGFVDVRCERQELPVRVQQSNQQDSKRSQIAKYALPMLQMSIEAYGMALLTRMLNMSELEARVIMKKAEDDMLESEGSLSYNAYDPPLCTDKEDCVDANTIFSYFIFGRKPEARTPTSSPAKKTPAHVHT</sequence>
<dbReference type="AlphaFoldDB" id="A0A3N4IHQ5"/>
<proteinExistence type="predicted"/>
<dbReference type="SUPFAM" id="SSF53335">
    <property type="entry name" value="S-adenosyl-L-methionine-dependent methyltransferases"/>
    <property type="match status" value="1"/>
</dbReference>
<accession>A0A3N4IHQ5</accession>
<evidence type="ECO:0000313" key="3">
    <source>
        <dbReference type="Proteomes" id="UP000275078"/>
    </source>
</evidence>
<reference evidence="2 3" key="1">
    <citation type="journal article" date="2018" name="Nat. Ecol. Evol.">
        <title>Pezizomycetes genomes reveal the molecular basis of ectomycorrhizal truffle lifestyle.</title>
        <authorList>
            <person name="Murat C."/>
            <person name="Payen T."/>
            <person name="Noel B."/>
            <person name="Kuo A."/>
            <person name="Morin E."/>
            <person name="Chen J."/>
            <person name="Kohler A."/>
            <person name="Krizsan K."/>
            <person name="Balestrini R."/>
            <person name="Da Silva C."/>
            <person name="Montanini B."/>
            <person name="Hainaut M."/>
            <person name="Levati E."/>
            <person name="Barry K.W."/>
            <person name="Belfiori B."/>
            <person name="Cichocki N."/>
            <person name="Clum A."/>
            <person name="Dockter R.B."/>
            <person name="Fauchery L."/>
            <person name="Guy J."/>
            <person name="Iotti M."/>
            <person name="Le Tacon F."/>
            <person name="Lindquist E.A."/>
            <person name="Lipzen A."/>
            <person name="Malagnac F."/>
            <person name="Mello A."/>
            <person name="Molinier V."/>
            <person name="Miyauchi S."/>
            <person name="Poulain J."/>
            <person name="Riccioni C."/>
            <person name="Rubini A."/>
            <person name="Sitrit Y."/>
            <person name="Splivallo R."/>
            <person name="Traeger S."/>
            <person name="Wang M."/>
            <person name="Zifcakova L."/>
            <person name="Wipf D."/>
            <person name="Zambonelli A."/>
            <person name="Paolocci F."/>
            <person name="Nowrousian M."/>
            <person name="Ottonello S."/>
            <person name="Baldrian P."/>
            <person name="Spatafora J.W."/>
            <person name="Henrissat B."/>
            <person name="Nagy L.G."/>
            <person name="Aury J.M."/>
            <person name="Wincker P."/>
            <person name="Grigoriev I.V."/>
            <person name="Bonfante P."/>
            <person name="Martin F.M."/>
        </authorList>
    </citation>
    <scope>NUCLEOTIDE SEQUENCE [LARGE SCALE GENOMIC DNA]</scope>
    <source>
        <strain evidence="2 3">RN42</strain>
    </source>
</reference>
<dbReference type="PANTHER" id="PTHR43591:SF24">
    <property type="entry name" value="2-METHOXY-6-POLYPRENYL-1,4-BENZOQUINOL METHYLASE, MITOCHONDRIAL"/>
    <property type="match status" value="1"/>
</dbReference>
<dbReference type="STRING" id="1160509.A0A3N4IHQ5"/>
<keyword evidence="2" id="KW-0808">Transferase</keyword>
<dbReference type="InterPro" id="IPR029063">
    <property type="entry name" value="SAM-dependent_MTases_sf"/>
</dbReference>
<protein>
    <submittedName>
        <fullName evidence="2">S-adenosyl-L-methionine-dependent methyltransferase</fullName>
    </submittedName>
</protein>
<dbReference type="Gene3D" id="3.40.50.150">
    <property type="entry name" value="Vaccinia Virus protein VP39"/>
    <property type="match status" value="1"/>
</dbReference>
<keyword evidence="2" id="KW-0489">Methyltransferase</keyword>
<evidence type="ECO:0000313" key="2">
    <source>
        <dbReference type="EMBL" id="RPA85156.1"/>
    </source>
</evidence>
<evidence type="ECO:0000256" key="1">
    <source>
        <dbReference type="SAM" id="MobiDB-lite"/>
    </source>
</evidence>
<dbReference type="Proteomes" id="UP000275078">
    <property type="component" value="Unassembled WGS sequence"/>
</dbReference>
<dbReference type="EMBL" id="ML119655">
    <property type="protein sequence ID" value="RPA85156.1"/>
    <property type="molecule type" value="Genomic_DNA"/>
</dbReference>
<feature type="region of interest" description="Disordered" evidence="1">
    <location>
        <begin position="1"/>
        <end position="20"/>
    </location>
</feature>
<gene>
    <name evidence="2" type="ORF">BJ508DRAFT_222444</name>
</gene>
<name>A0A3N4IHQ5_ASCIM</name>
<keyword evidence="3" id="KW-1185">Reference proteome</keyword>
<dbReference type="CDD" id="cd02440">
    <property type="entry name" value="AdoMet_MTases"/>
    <property type="match status" value="1"/>
</dbReference>
<dbReference type="GO" id="GO:0032259">
    <property type="term" value="P:methylation"/>
    <property type="evidence" value="ECO:0007669"/>
    <property type="project" value="UniProtKB-KW"/>
</dbReference>
<organism evidence="2 3">
    <name type="scientific">Ascobolus immersus RN42</name>
    <dbReference type="NCBI Taxonomy" id="1160509"/>
    <lineage>
        <taxon>Eukaryota</taxon>
        <taxon>Fungi</taxon>
        <taxon>Dikarya</taxon>
        <taxon>Ascomycota</taxon>
        <taxon>Pezizomycotina</taxon>
        <taxon>Pezizomycetes</taxon>
        <taxon>Pezizales</taxon>
        <taxon>Ascobolaceae</taxon>
        <taxon>Ascobolus</taxon>
    </lineage>
</organism>